<sequence>MDTTTGTHAAADLKVRHDVQSELGWQPGIDEPAHIGVAVDGGIVTLSGEVPSLSQRAAAVMAAQRVAGVLAVNDELRVRALGGEPEGLELAKAVNDVLRWTSGIPEERIHLEVMDHTVTLSGLVDWNYQRTAAVKAVRRIDGVHAVVDRIQLTGRPDAEDVTHRVREAIIRNAALDARNIVVTVDGTELTLKGTVRSWIEKHEAELSAWSSPNVTRVHNLLVVDLGRG</sequence>
<dbReference type="PANTHER" id="PTHR34606:SF15">
    <property type="entry name" value="BON DOMAIN-CONTAINING PROTEIN"/>
    <property type="match status" value="1"/>
</dbReference>
<proteinExistence type="predicted"/>
<comment type="caution">
    <text evidence="2">The sequence shown here is derived from an EMBL/GenBank/DDBJ whole genome shotgun (WGS) entry which is preliminary data.</text>
</comment>
<accession>A0A852SZ52</accession>
<evidence type="ECO:0000313" key="3">
    <source>
        <dbReference type="Proteomes" id="UP000589620"/>
    </source>
</evidence>
<dbReference type="AlphaFoldDB" id="A0A852SZ52"/>
<dbReference type="InterPro" id="IPR007055">
    <property type="entry name" value="BON_dom"/>
</dbReference>
<dbReference type="Gene3D" id="3.30.1340.30">
    <property type="match status" value="3"/>
</dbReference>
<dbReference type="InterPro" id="IPR014004">
    <property type="entry name" value="Transpt-assoc_nodulatn_dom_bac"/>
</dbReference>
<dbReference type="PANTHER" id="PTHR34606">
    <property type="entry name" value="BON DOMAIN-CONTAINING PROTEIN"/>
    <property type="match status" value="1"/>
</dbReference>
<feature type="domain" description="BON" evidence="1">
    <location>
        <begin position="157"/>
        <end position="225"/>
    </location>
</feature>
<dbReference type="SMART" id="SM00749">
    <property type="entry name" value="BON"/>
    <property type="match status" value="3"/>
</dbReference>
<protein>
    <submittedName>
        <fullName evidence="2">Osmotically-inducible protein OsmY</fullName>
    </submittedName>
</protein>
<dbReference type="RefSeq" id="WP_179455352.1">
    <property type="nucleotide sequence ID" value="NZ_BAAAPX010000001.1"/>
</dbReference>
<organism evidence="2 3">
    <name type="scientific">Leifsonia soli</name>
    <dbReference type="NCBI Taxonomy" id="582665"/>
    <lineage>
        <taxon>Bacteria</taxon>
        <taxon>Bacillati</taxon>
        <taxon>Actinomycetota</taxon>
        <taxon>Actinomycetes</taxon>
        <taxon>Micrococcales</taxon>
        <taxon>Microbacteriaceae</taxon>
        <taxon>Leifsonia</taxon>
    </lineage>
</organism>
<dbReference type="PROSITE" id="PS50914">
    <property type="entry name" value="BON"/>
    <property type="match status" value="3"/>
</dbReference>
<gene>
    <name evidence="2" type="ORF">BJ963_001239</name>
</gene>
<name>A0A852SZ52_9MICO</name>
<dbReference type="EMBL" id="JACCBJ010000001">
    <property type="protein sequence ID" value="NYD73720.1"/>
    <property type="molecule type" value="Genomic_DNA"/>
</dbReference>
<feature type="domain" description="BON" evidence="1">
    <location>
        <begin position="86"/>
        <end position="154"/>
    </location>
</feature>
<dbReference type="InterPro" id="IPR051686">
    <property type="entry name" value="Lipoprotein_DolP"/>
</dbReference>
<dbReference type="Proteomes" id="UP000589620">
    <property type="component" value="Unassembled WGS sequence"/>
</dbReference>
<keyword evidence="3" id="KW-1185">Reference proteome</keyword>
<dbReference type="Pfam" id="PF04972">
    <property type="entry name" value="BON"/>
    <property type="match status" value="3"/>
</dbReference>
<feature type="domain" description="BON" evidence="1">
    <location>
        <begin position="11"/>
        <end position="80"/>
    </location>
</feature>
<reference evidence="2 3" key="1">
    <citation type="submission" date="2020-07" db="EMBL/GenBank/DDBJ databases">
        <title>Sequencing the genomes of 1000 actinobacteria strains.</title>
        <authorList>
            <person name="Klenk H.-P."/>
        </authorList>
    </citation>
    <scope>NUCLEOTIDE SEQUENCE [LARGE SCALE GENOMIC DNA]</scope>
    <source>
        <strain evidence="2 3">DSM 23871</strain>
    </source>
</reference>
<evidence type="ECO:0000313" key="2">
    <source>
        <dbReference type="EMBL" id="NYD73720.1"/>
    </source>
</evidence>
<evidence type="ECO:0000259" key="1">
    <source>
        <dbReference type="PROSITE" id="PS50914"/>
    </source>
</evidence>